<dbReference type="KEGG" id="acek:FLP30_04965"/>
<evidence type="ECO:0000313" key="7">
    <source>
        <dbReference type="EMBL" id="QEO17165.1"/>
    </source>
</evidence>
<dbReference type="OrthoDB" id="493991at2"/>
<dbReference type="AlphaFoldDB" id="A0A5C1YNS6"/>
<dbReference type="EMBL" id="CP043506">
    <property type="protein sequence ID" value="QEO17165.1"/>
    <property type="molecule type" value="Genomic_DNA"/>
</dbReference>
<comment type="subcellular location">
    <subcellularLocation>
        <location evidence="1">Cell membrane</location>
        <topology evidence="1">Multi-pass membrane protein</topology>
    </subcellularLocation>
</comment>
<organism evidence="7 8">
    <name type="scientific">Acetobacter vaccinii</name>
    <dbReference type="NCBI Taxonomy" id="2592655"/>
    <lineage>
        <taxon>Bacteria</taxon>
        <taxon>Pseudomonadati</taxon>
        <taxon>Pseudomonadota</taxon>
        <taxon>Alphaproteobacteria</taxon>
        <taxon>Acetobacterales</taxon>
        <taxon>Acetobacteraceae</taxon>
        <taxon>Acetobacter</taxon>
    </lineage>
</organism>
<evidence type="ECO:0000256" key="5">
    <source>
        <dbReference type="ARBA" id="ARBA00023136"/>
    </source>
</evidence>
<keyword evidence="4 6" id="KW-1133">Transmembrane helix</keyword>
<feature type="transmembrane region" description="Helical" evidence="6">
    <location>
        <begin position="346"/>
        <end position="367"/>
    </location>
</feature>
<reference evidence="7 8" key="1">
    <citation type="submission" date="2019-09" db="EMBL/GenBank/DDBJ databases">
        <title>Genome sequencing of strain KACC 21233.</title>
        <authorList>
            <person name="Heo J."/>
            <person name="Kim S.-J."/>
            <person name="Kim J.-S."/>
            <person name="Hong S.-B."/>
            <person name="Kwon S.-W."/>
        </authorList>
    </citation>
    <scope>NUCLEOTIDE SEQUENCE [LARGE SCALE GENOMIC DNA]</scope>
    <source>
        <strain evidence="7 8">KACC 21233</strain>
    </source>
</reference>
<feature type="transmembrane region" description="Helical" evidence="6">
    <location>
        <begin position="408"/>
        <end position="427"/>
    </location>
</feature>
<evidence type="ECO:0000256" key="3">
    <source>
        <dbReference type="ARBA" id="ARBA00022692"/>
    </source>
</evidence>
<dbReference type="Pfam" id="PF13440">
    <property type="entry name" value="Polysacc_synt_3"/>
    <property type="match status" value="1"/>
</dbReference>
<feature type="transmembrane region" description="Helical" evidence="6">
    <location>
        <begin position="159"/>
        <end position="179"/>
    </location>
</feature>
<dbReference type="InterPro" id="IPR050833">
    <property type="entry name" value="Poly_Biosynth_Transport"/>
</dbReference>
<feature type="transmembrane region" description="Helical" evidence="6">
    <location>
        <begin position="317"/>
        <end position="340"/>
    </location>
</feature>
<accession>A0A5C1YNS6</accession>
<feature type="transmembrane region" description="Helical" evidence="6">
    <location>
        <begin position="99"/>
        <end position="122"/>
    </location>
</feature>
<evidence type="ECO:0000256" key="1">
    <source>
        <dbReference type="ARBA" id="ARBA00004651"/>
    </source>
</evidence>
<sequence length="449" mass="48944">MRRRETTPFSRIMGNTSIIIAGRILNAVCSFIFIPWTVQSIGLTAFGQFLLVTAYVILVSDITHLQSWQPLLHYGSAPFRAGEERKFHTVLAFCIRADFLSGFVGMVVGLGGIALFGTLLGWPPSLRPLAACCALTILFMNTGWSVGVMRLLNMFRLSTMVECTGTCVRTLGCFIGYYYHLSMGYFLAVWSMTQLALFICYTGAGLVLIHRAMRTPFPWKELFLPSERIHGIWRFTLGTSVSQILDSCFKQASTLLVGASLGAADAAIFRVANQITSALARPATLLIPSLYPEFIRLRDSEDWPAFRRTVLHIMRTIGLVSVVALVVSFTLGEHILTYMLHHPCPGGAMIMGILTISALLDIAITPLEPLLTVLGNVSYVLRAKGVALVLYAPALAGLTYAMGVNGSAIASVLASSIMFILCARKAARVFAHTRALARQTTPTPTPPTA</sequence>
<evidence type="ECO:0000256" key="4">
    <source>
        <dbReference type="ARBA" id="ARBA00022989"/>
    </source>
</evidence>
<keyword evidence="5 6" id="KW-0472">Membrane</keyword>
<dbReference type="Proteomes" id="UP000324536">
    <property type="component" value="Chromosome"/>
</dbReference>
<feature type="transmembrane region" description="Helical" evidence="6">
    <location>
        <begin position="40"/>
        <end position="59"/>
    </location>
</feature>
<proteinExistence type="predicted"/>
<dbReference type="PANTHER" id="PTHR30250">
    <property type="entry name" value="PST FAMILY PREDICTED COLANIC ACID TRANSPORTER"/>
    <property type="match status" value="1"/>
</dbReference>
<keyword evidence="8" id="KW-1185">Reference proteome</keyword>
<keyword evidence="2" id="KW-1003">Cell membrane</keyword>
<protein>
    <submittedName>
        <fullName evidence="7">Lipopolysaccharide biosynthesis protein</fullName>
    </submittedName>
</protein>
<evidence type="ECO:0000313" key="8">
    <source>
        <dbReference type="Proteomes" id="UP000324536"/>
    </source>
</evidence>
<feature type="transmembrane region" description="Helical" evidence="6">
    <location>
        <begin position="185"/>
        <end position="209"/>
    </location>
</feature>
<feature type="transmembrane region" description="Helical" evidence="6">
    <location>
        <begin position="379"/>
        <end position="402"/>
    </location>
</feature>
<evidence type="ECO:0000256" key="2">
    <source>
        <dbReference type="ARBA" id="ARBA00022475"/>
    </source>
</evidence>
<name>A0A5C1YNS6_9PROT</name>
<dbReference type="RefSeq" id="WP_149278844.1">
    <property type="nucleotide sequence ID" value="NZ_CP043506.1"/>
</dbReference>
<feature type="transmembrane region" description="Helical" evidence="6">
    <location>
        <begin position="12"/>
        <end position="34"/>
    </location>
</feature>
<keyword evidence="3 6" id="KW-0812">Transmembrane</keyword>
<dbReference type="PANTHER" id="PTHR30250:SF31">
    <property type="entry name" value="INNER MEMBRANE PROTEIN YGHQ"/>
    <property type="match status" value="1"/>
</dbReference>
<gene>
    <name evidence="7" type="ORF">FLP30_04965</name>
</gene>
<feature type="transmembrane region" description="Helical" evidence="6">
    <location>
        <begin position="128"/>
        <end position="152"/>
    </location>
</feature>
<evidence type="ECO:0000256" key="6">
    <source>
        <dbReference type="SAM" id="Phobius"/>
    </source>
</evidence>
<dbReference type="GO" id="GO:0005886">
    <property type="term" value="C:plasma membrane"/>
    <property type="evidence" value="ECO:0007669"/>
    <property type="project" value="UniProtKB-SubCell"/>
</dbReference>